<reference evidence="11 12" key="1">
    <citation type="submission" date="2023-03" db="EMBL/GenBank/DDBJ databases">
        <title>Draft genome sequence of Streptomyces sp. RB6PN23 isolated from peat swamp forest in Thailand.</title>
        <authorList>
            <person name="Klaysubun C."/>
            <person name="Duangmal K."/>
        </authorList>
    </citation>
    <scope>NUCLEOTIDE SEQUENCE [LARGE SCALE GENOMIC DNA]</scope>
    <source>
        <strain evidence="11 12">RB6PN23</strain>
    </source>
</reference>
<dbReference type="Gene3D" id="1.10.10.10">
    <property type="entry name" value="Winged helix-like DNA-binding domain superfamily/Winged helix DNA-binding domain"/>
    <property type="match status" value="1"/>
</dbReference>
<evidence type="ECO:0000256" key="3">
    <source>
        <dbReference type="ARBA" id="ARBA00023012"/>
    </source>
</evidence>
<evidence type="ECO:0000256" key="5">
    <source>
        <dbReference type="ARBA" id="ARBA00023125"/>
    </source>
</evidence>
<dbReference type="SUPFAM" id="SSF52172">
    <property type="entry name" value="CheY-like"/>
    <property type="match status" value="1"/>
</dbReference>
<proteinExistence type="predicted"/>
<feature type="modified residue" description="4-aspartylphosphate" evidence="7">
    <location>
        <position position="52"/>
    </location>
</feature>
<dbReference type="EMBL" id="JARJBC010000023">
    <property type="protein sequence ID" value="MDF3293170.1"/>
    <property type="molecule type" value="Genomic_DNA"/>
</dbReference>
<evidence type="ECO:0000259" key="10">
    <source>
        <dbReference type="PROSITE" id="PS51755"/>
    </source>
</evidence>
<dbReference type="CDD" id="cd00383">
    <property type="entry name" value="trans_reg_C"/>
    <property type="match status" value="1"/>
</dbReference>
<dbReference type="PROSITE" id="PS50110">
    <property type="entry name" value="RESPONSE_REGULATORY"/>
    <property type="match status" value="1"/>
</dbReference>
<evidence type="ECO:0000256" key="1">
    <source>
        <dbReference type="ARBA" id="ARBA00004496"/>
    </source>
</evidence>
<dbReference type="Gene3D" id="6.10.250.690">
    <property type="match status" value="1"/>
</dbReference>
<feature type="domain" description="Response regulatory" evidence="9">
    <location>
        <begin position="3"/>
        <end position="117"/>
    </location>
</feature>
<name>A0ABT5ZU89_9ACTN</name>
<comment type="subcellular location">
    <subcellularLocation>
        <location evidence="1">Cytoplasm</location>
    </subcellularLocation>
</comment>
<dbReference type="Proteomes" id="UP001216579">
    <property type="component" value="Unassembled WGS sequence"/>
</dbReference>
<evidence type="ECO:0000256" key="8">
    <source>
        <dbReference type="PROSITE-ProRule" id="PRU01091"/>
    </source>
</evidence>
<organism evidence="11 12">
    <name type="scientific">Streptomyces silvisoli</name>
    <dbReference type="NCBI Taxonomy" id="3034235"/>
    <lineage>
        <taxon>Bacteria</taxon>
        <taxon>Bacillati</taxon>
        <taxon>Actinomycetota</taxon>
        <taxon>Actinomycetes</taxon>
        <taxon>Kitasatosporales</taxon>
        <taxon>Streptomycetaceae</taxon>
        <taxon>Streptomyces</taxon>
    </lineage>
</organism>
<comment type="caution">
    <text evidence="11">The sequence shown here is derived from an EMBL/GenBank/DDBJ whole genome shotgun (WGS) entry which is preliminary data.</text>
</comment>
<dbReference type="SMART" id="SM00862">
    <property type="entry name" value="Trans_reg_C"/>
    <property type="match status" value="1"/>
</dbReference>
<sequence>MTCVLVVDDEPAIRHALELILQRRGYEVLLAMDGEQALRALETHRPDLVVLDVLLPGTDGLTVCRRLRARGNEVPVLMLTARDTVGDCVTGLEAGADDYLTKPFVNEELLARIAVLLRRAAAAQQESVLTYGGLRMHTPSRTVTRDGAELSLTRTEFELLELFLSYPRKPLAREQMLSALWSEHDRPTTNALDVYVMYLRRKTEAGGRPRLIHTVRGVGYVLDVNGGVAITRPAGQAQCPEAGRLPLQARNSY</sequence>
<feature type="DNA-binding region" description="OmpR/PhoB-type" evidence="8">
    <location>
        <begin position="126"/>
        <end position="224"/>
    </location>
</feature>
<evidence type="ECO:0000256" key="6">
    <source>
        <dbReference type="ARBA" id="ARBA00023163"/>
    </source>
</evidence>
<keyword evidence="6" id="KW-0804">Transcription</keyword>
<dbReference type="InterPro" id="IPR039420">
    <property type="entry name" value="WalR-like"/>
</dbReference>
<keyword evidence="12" id="KW-1185">Reference proteome</keyword>
<dbReference type="RefSeq" id="WP_276096120.1">
    <property type="nucleotide sequence ID" value="NZ_JARJBC010000023.1"/>
</dbReference>
<evidence type="ECO:0000313" key="12">
    <source>
        <dbReference type="Proteomes" id="UP001216579"/>
    </source>
</evidence>
<dbReference type="CDD" id="cd17574">
    <property type="entry name" value="REC_OmpR"/>
    <property type="match status" value="1"/>
</dbReference>
<keyword evidence="3" id="KW-0902">Two-component regulatory system</keyword>
<evidence type="ECO:0000256" key="4">
    <source>
        <dbReference type="ARBA" id="ARBA00023015"/>
    </source>
</evidence>
<gene>
    <name evidence="11" type="ORF">P3G67_28940</name>
</gene>
<dbReference type="Pfam" id="PF00486">
    <property type="entry name" value="Trans_reg_C"/>
    <property type="match status" value="1"/>
</dbReference>
<evidence type="ECO:0000256" key="2">
    <source>
        <dbReference type="ARBA" id="ARBA00022553"/>
    </source>
</evidence>
<evidence type="ECO:0000313" key="11">
    <source>
        <dbReference type="EMBL" id="MDF3293170.1"/>
    </source>
</evidence>
<dbReference type="PANTHER" id="PTHR48111">
    <property type="entry name" value="REGULATOR OF RPOS"/>
    <property type="match status" value="1"/>
</dbReference>
<dbReference type="InterPro" id="IPR001789">
    <property type="entry name" value="Sig_transdc_resp-reg_receiver"/>
</dbReference>
<accession>A0ABT5ZU89</accession>
<protein>
    <submittedName>
        <fullName evidence="11">Response regulator transcription factor</fullName>
    </submittedName>
</protein>
<keyword evidence="2 7" id="KW-0597">Phosphoprotein</keyword>
<dbReference type="Gene3D" id="3.40.50.2300">
    <property type="match status" value="1"/>
</dbReference>
<keyword evidence="5 8" id="KW-0238">DNA-binding</keyword>
<dbReference type="PANTHER" id="PTHR48111:SF22">
    <property type="entry name" value="REGULATOR OF RPOS"/>
    <property type="match status" value="1"/>
</dbReference>
<feature type="domain" description="OmpR/PhoB-type" evidence="10">
    <location>
        <begin position="126"/>
        <end position="224"/>
    </location>
</feature>
<dbReference type="SMART" id="SM00448">
    <property type="entry name" value="REC"/>
    <property type="match status" value="1"/>
</dbReference>
<dbReference type="InterPro" id="IPR001867">
    <property type="entry name" value="OmpR/PhoB-type_DNA-bd"/>
</dbReference>
<dbReference type="InterPro" id="IPR036388">
    <property type="entry name" value="WH-like_DNA-bd_sf"/>
</dbReference>
<dbReference type="Pfam" id="PF00072">
    <property type="entry name" value="Response_reg"/>
    <property type="match status" value="1"/>
</dbReference>
<keyword evidence="4" id="KW-0805">Transcription regulation</keyword>
<dbReference type="InterPro" id="IPR011006">
    <property type="entry name" value="CheY-like_superfamily"/>
</dbReference>
<evidence type="ECO:0000259" key="9">
    <source>
        <dbReference type="PROSITE" id="PS50110"/>
    </source>
</evidence>
<dbReference type="PROSITE" id="PS51755">
    <property type="entry name" value="OMPR_PHOB"/>
    <property type="match status" value="1"/>
</dbReference>
<evidence type="ECO:0000256" key="7">
    <source>
        <dbReference type="PROSITE-ProRule" id="PRU00169"/>
    </source>
</evidence>